<dbReference type="Proteomes" id="UP001519328">
    <property type="component" value="Unassembled WGS sequence"/>
</dbReference>
<sequence>MHSNNKDMETVMEYMNSAKLAVEKAQEDQTGFSEAQQQVKLAEEILNEAKHNPVINNQVNAREMQRATDLLRLIEETNQAINHQT</sequence>
<accession>A0ABS4HH22</accession>
<evidence type="ECO:0000313" key="2">
    <source>
        <dbReference type="Proteomes" id="UP001519328"/>
    </source>
</evidence>
<name>A0ABS4HH22_9BACI</name>
<comment type="caution">
    <text evidence="1">The sequence shown here is derived from an EMBL/GenBank/DDBJ whole genome shotgun (WGS) entry which is preliminary data.</text>
</comment>
<dbReference type="RefSeq" id="WP_209481645.1">
    <property type="nucleotide sequence ID" value="NZ_JAGGKK010000019.1"/>
</dbReference>
<evidence type="ECO:0000313" key="1">
    <source>
        <dbReference type="EMBL" id="MBP1950211.1"/>
    </source>
</evidence>
<organism evidence="1 2">
    <name type="scientific">Virgibacillus litoralis</name>
    <dbReference type="NCBI Taxonomy" id="578221"/>
    <lineage>
        <taxon>Bacteria</taxon>
        <taxon>Bacillati</taxon>
        <taxon>Bacillota</taxon>
        <taxon>Bacilli</taxon>
        <taxon>Bacillales</taxon>
        <taxon>Bacillaceae</taxon>
        <taxon>Virgibacillus</taxon>
    </lineage>
</organism>
<gene>
    <name evidence="1" type="ORF">J2Z82_003168</name>
</gene>
<proteinExistence type="predicted"/>
<evidence type="ECO:0008006" key="3">
    <source>
        <dbReference type="Google" id="ProtNLM"/>
    </source>
</evidence>
<keyword evidence="2" id="KW-1185">Reference proteome</keyword>
<protein>
    <recommendedName>
        <fullName evidence="3">DUF2524 domain-containing protein</fullName>
    </recommendedName>
</protein>
<reference evidence="1 2" key="1">
    <citation type="submission" date="2021-03" db="EMBL/GenBank/DDBJ databases">
        <title>Genomic Encyclopedia of Type Strains, Phase IV (KMG-IV): sequencing the most valuable type-strain genomes for metagenomic binning, comparative biology and taxonomic classification.</title>
        <authorList>
            <person name="Goeker M."/>
        </authorList>
    </citation>
    <scope>NUCLEOTIDE SEQUENCE [LARGE SCALE GENOMIC DNA]</scope>
    <source>
        <strain evidence="1 2">DSM 21085</strain>
    </source>
</reference>
<dbReference type="EMBL" id="JAGGKK010000019">
    <property type="protein sequence ID" value="MBP1950211.1"/>
    <property type="molecule type" value="Genomic_DNA"/>
</dbReference>